<name>A0A0A9AZA2_ARUDO</name>
<organism evidence="1">
    <name type="scientific">Arundo donax</name>
    <name type="common">Giant reed</name>
    <name type="synonym">Donax arundinaceus</name>
    <dbReference type="NCBI Taxonomy" id="35708"/>
    <lineage>
        <taxon>Eukaryota</taxon>
        <taxon>Viridiplantae</taxon>
        <taxon>Streptophyta</taxon>
        <taxon>Embryophyta</taxon>
        <taxon>Tracheophyta</taxon>
        <taxon>Spermatophyta</taxon>
        <taxon>Magnoliopsida</taxon>
        <taxon>Liliopsida</taxon>
        <taxon>Poales</taxon>
        <taxon>Poaceae</taxon>
        <taxon>PACMAD clade</taxon>
        <taxon>Arundinoideae</taxon>
        <taxon>Arundineae</taxon>
        <taxon>Arundo</taxon>
    </lineage>
</organism>
<accession>A0A0A9AZA2</accession>
<sequence>MVVAEPIVSHAAKLRTNALSFIIFFMANARLNVTANGNPSGTATTTMVTAIAKCSSSSSASSPDQLKSSPSWYFLLNNPWDKTMKVITAKNSPIFPIIVATPLSLTCSGVSSSPPSLRVAINFPHWVRMPTVVTSILQDPSCTLVPDKRKGLSSFTATGSLSPVRLDSLINRENPEMKSPSAGT</sequence>
<evidence type="ECO:0000313" key="1">
    <source>
        <dbReference type="EMBL" id="JAD54240.1"/>
    </source>
</evidence>
<reference evidence="1" key="1">
    <citation type="submission" date="2014-09" db="EMBL/GenBank/DDBJ databases">
        <authorList>
            <person name="Magalhaes I.L.F."/>
            <person name="Oliveira U."/>
            <person name="Santos F.R."/>
            <person name="Vidigal T.H.D.A."/>
            <person name="Brescovit A.D."/>
            <person name="Santos A.J."/>
        </authorList>
    </citation>
    <scope>NUCLEOTIDE SEQUENCE</scope>
    <source>
        <tissue evidence="1">Shoot tissue taken approximately 20 cm above the soil surface</tissue>
    </source>
</reference>
<proteinExistence type="predicted"/>
<reference evidence="1" key="2">
    <citation type="journal article" date="2015" name="Data Brief">
        <title>Shoot transcriptome of the giant reed, Arundo donax.</title>
        <authorList>
            <person name="Barrero R.A."/>
            <person name="Guerrero F.D."/>
            <person name="Moolhuijzen P."/>
            <person name="Goolsby J.A."/>
            <person name="Tidwell J."/>
            <person name="Bellgard S.E."/>
            <person name="Bellgard M.I."/>
        </authorList>
    </citation>
    <scope>NUCLEOTIDE SEQUENCE</scope>
    <source>
        <tissue evidence="1">Shoot tissue taken approximately 20 cm above the soil surface</tissue>
    </source>
</reference>
<dbReference type="AlphaFoldDB" id="A0A0A9AZA2"/>
<protein>
    <submittedName>
        <fullName evidence="1">ACA1</fullName>
    </submittedName>
</protein>
<dbReference type="EMBL" id="GBRH01243655">
    <property type="protein sequence ID" value="JAD54240.1"/>
    <property type="molecule type" value="Transcribed_RNA"/>
</dbReference>